<organism evidence="4 5">
    <name type="scientific">Streptomyces albus</name>
    <dbReference type="NCBI Taxonomy" id="1888"/>
    <lineage>
        <taxon>Bacteria</taxon>
        <taxon>Bacillati</taxon>
        <taxon>Actinomycetota</taxon>
        <taxon>Actinomycetes</taxon>
        <taxon>Kitasatosporales</taxon>
        <taxon>Streptomycetaceae</taxon>
        <taxon>Streptomyces</taxon>
    </lineage>
</organism>
<sequence length="163" mass="17227">MWTAGLLAAALLFCACAGWLHWRAHTDADLAHSRARDQALAAGRTHLATLNTIDAGHITAGLRDWRAATTGPLRDQLRRSAAKDAAALRERGTDARARVTAAALTGLDTRAGTATLIATVRISTTTRAGSPATDRKRMRAGLERTPDGWKLTSLAPVPVGEGN</sequence>
<comment type="subcellular location">
    <subcellularLocation>
        <location evidence="1">Membrane</location>
    </subcellularLocation>
</comment>
<reference evidence="4 5" key="1">
    <citation type="submission" date="2018-10" db="EMBL/GenBank/DDBJ databases">
        <title>Isolation of pseudouridimycin from Streptomyces albus DSM 40763.</title>
        <authorList>
            <person name="Rosenqvist P."/>
            <person name="Metsae-Ketelae M."/>
            <person name="Virta P."/>
        </authorList>
    </citation>
    <scope>NUCLEOTIDE SEQUENCE [LARGE SCALE GENOMIC DNA]</scope>
    <source>
        <strain evidence="4 5">DSM 40763</strain>
    </source>
</reference>
<evidence type="ECO:0000256" key="3">
    <source>
        <dbReference type="SAM" id="MobiDB-lite"/>
    </source>
</evidence>
<dbReference type="AlphaFoldDB" id="A0A8H1LJ99"/>
<comment type="caution">
    <text evidence="4">The sequence shown here is derived from an EMBL/GenBank/DDBJ whole genome shotgun (WGS) entry which is preliminary data.</text>
</comment>
<accession>A0A8H1LJ99</accession>
<evidence type="ECO:0000313" key="4">
    <source>
        <dbReference type="EMBL" id="TGG85731.1"/>
    </source>
</evidence>
<dbReference type="EMBL" id="RCIY01000044">
    <property type="protein sequence ID" value="TGG85731.1"/>
    <property type="molecule type" value="Genomic_DNA"/>
</dbReference>
<keyword evidence="2" id="KW-0472">Membrane</keyword>
<evidence type="ECO:0000256" key="1">
    <source>
        <dbReference type="ARBA" id="ARBA00004370"/>
    </source>
</evidence>
<evidence type="ECO:0008006" key="6">
    <source>
        <dbReference type="Google" id="ProtNLM"/>
    </source>
</evidence>
<evidence type="ECO:0000256" key="2">
    <source>
        <dbReference type="ARBA" id="ARBA00023136"/>
    </source>
</evidence>
<dbReference type="RefSeq" id="WP_031176267.1">
    <property type="nucleotide sequence ID" value="NZ_BBQG01000032.1"/>
</dbReference>
<evidence type="ECO:0000313" key="5">
    <source>
        <dbReference type="Proteomes" id="UP000298111"/>
    </source>
</evidence>
<gene>
    <name evidence="4" type="ORF">D8771_11105</name>
</gene>
<dbReference type="PANTHER" id="PTHR37042">
    <property type="entry name" value="OUTER MEMBRANE PROTEIN RV1973"/>
    <property type="match status" value="1"/>
</dbReference>
<feature type="region of interest" description="Disordered" evidence="3">
    <location>
        <begin position="126"/>
        <end position="163"/>
    </location>
</feature>
<dbReference type="PANTHER" id="PTHR37042:SF4">
    <property type="entry name" value="OUTER MEMBRANE PROTEIN RV1973"/>
    <property type="match status" value="1"/>
</dbReference>
<dbReference type="GO" id="GO:0016020">
    <property type="term" value="C:membrane"/>
    <property type="evidence" value="ECO:0007669"/>
    <property type="project" value="UniProtKB-SubCell"/>
</dbReference>
<dbReference type="Proteomes" id="UP000298111">
    <property type="component" value="Unassembled WGS sequence"/>
</dbReference>
<name>A0A8H1LJ99_9ACTN</name>
<protein>
    <recommendedName>
        <fullName evidence="6">SnoaL-like domain-containing protein</fullName>
    </recommendedName>
</protein>
<proteinExistence type="predicted"/>